<reference evidence="2 3" key="1">
    <citation type="submission" date="2018-08" db="EMBL/GenBank/DDBJ databases">
        <title>Murine metabolic-syndrome-specific gut microbial biobank.</title>
        <authorList>
            <person name="Liu C."/>
        </authorList>
    </citation>
    <scope>NUCLEOTIDE SEQUENCE [LARGE SCALE GENOMIC DNA]</scope>
    <source>
        <strain evidence="2 3">28</strain>
    </source>
</reference>
<name>A0A845QK89_9FIRM</name>
<dbReference type="RefSeq" id="WP_160202303.1">
    <property type="nucleotide sequence ID" value="NZ_QXWK01000018.1"/>
</dbReference>
<gene>
    <name evidence="2" type="ORF">D0435_10170</name>
</gene>
<feature type="compositionally biased region" description="Gly residues" evidence="1">
    <location>
        <begin position="313"/>
        <end position="324"/>
    </location>
</feature>
<evidence type="ECO:0000313" key="2">
    <source>
        <dbReference type="EMBL" id="NBH62016.1"/>
    </source>
</evidence>
<evidence type="ECO:0000256" key="1">
    <source>
        <dbReference type="SAM" id="MobiDB-lite"/>
    </source>
</evidence>
<sequence>MAKLGIKVKTIKGGGLTQAERKNKETQERMWNNAKKNIANHSSNRQQELDKSYNDTLAYNDDAINNYIGGITSQLNSNAAQQRAYYQNLYNEDARGINTNFDRSANNAYVNYRQNQKALPERLSQYGINGGASESANLKLQAAYGTNLANNEYERNNQLGSARRSMNSSINAVDADLNSALANAYAQGEAQRMTLNNAARDKYQSDTEQLKLETTNRERQARESYLKGIGYTTEGWYGNDGQYHWEIIKTAQQNKADKKAAEAAEKAANEAAAKAYKEAYTTGLMLADAGYNVTYKNGVPYVSGKKKLTSGNSSGGGSGSGSSSGGSNSVAPAKEKKNTSKKSPSKKAGDLNYGKVLMYTNSNASKMISDPYSVVTDLKKKIKSGYFTEAEANAIYAKMPSLKK</sequence>
<organism evidence="2 3">
    <name type="scientific">Anaerotruncus colihominis</name>
    <dbReference type="NCBI Taxonomy" id="169435"/>
    <lineage>
        <taxon>Bacteria</taxon>
        <taxon>Bacillati</taxon>
        <taxon>Bacillota</taxon>
        <taxon>Clostridia</taxon>
        <taxon>Eubacteriales</taxon>
        <taxon>Oscillospiraceae</taxon>
        <taxon>Anaerotruncus</taxon>
    </lineage>
</organism>
<feature type="region of interest" description="Disordered" evidence="1">
    <location>
        <begin position="309"/>
        <end position="348"/>
    </location>
</feature>
<accession>A0A845QK89</accession>
<keyword evidence="3" id="KW-1185">Reference proteome</keyword>
<dbReference type="EMBL" id="QXWK01000018">
    <property type="protein sequence ID" value="NBH62016.1"/>
    <property type="molecule type" value="Genomic_DNA"/>
</dbReference>
<protein>
    <submittedName>
        <fullName evidence="2">Uncharacterized protein</fullName>
    </submittedName>
</protein>
<comment type="caution">
    <text evidence="2">The sequence shown here is derived from an EMBL/GenBank/DDBJ whole genome shotgun (WGS) entry which is preliminary data.</text>
</comment>
<proteinExistence type="predicted"/>
<dbReference type="AlphaFoldDB" id="A0A845QK89"/>
<dbReference type="Proteomes" id="UP000446866">
    <property type="component" value="Unassembled WGS sequence"/>
</dbReference>
<evidence type="ECO:0000313" key="3">
    <source>
        <dbReference type="Proteomes" id="UP000446866"/>
    </source>
</evidence>